<feature type="domain" description="DMAP1-binding" evidence="1">
    <location>
        <begin position="79"/>
        <end position="109"/>
    </location>
</feature>
<reference evidence="2 3" key="1">
    <citation type="journal article" date="2010" name="Science">
        <title>Genomic comparison of the ants Camponotus floridanus and Harpegnathos saltator.</title>
        <authorList>
            <person name="Bonasio R."/>
            <person name="Zhang G."/>
            <person name="Ye C."/>
            <person name="Mutti N.S."/>
            <person name="Fang X."/>
            <person name="Qin N."/>
            <person name="Donahue G."/>
            <person name="Yang P."/>
            <person name="Li Q."/>
            <person name="Li C."/>
            <person name="Zhang P."/>
            <person name="Huang Z."/>
            <person name="Berger S.L."/>
            <person name="Reinberg D."/>
            <person name="Wang J."/>
            <person name="Liebig J."/>
        </authorList>
    </citation>
    <scope>NUCLEOTIDE SEQUENCE [LARGE SCALE GENOMIC DNA]</scope>
    <source>
        <strain evidence="2 3">R22 G/1</strain>
    </source>
</reference>
<keyword evidence="3" id="KW-1185">Reference proteome</keyword>
<proteinExistence type="predicted"/>
<accession>E2C063</accession>
<dbReference type="Pfam" id="PF06464">
    <property type="entry name" value="DMAP_binding"/>
    <property type="match status" value="1"/>
</dbReference>
<dbReference type="Proteomes" id="UP000008237">
    <property type="component" value="Unassembled WGS sequence"/>
</dbReference>
<sequence length="169" mass="19302">MAHSSSISDTDESHQRIQNACQIVRTKPEILERLQFCEEDVKICRKIIGRHVENFAETLQTQKPEASGSFALIIPLRHSGDITQKGYEKKRTRLLQQYASKQLDEIDEIRAAKGELRPRKRAFHLRPETANCLRGAKNLLGLGNLRFLRGQRNFESGSVPRVEKLIGLL</sequence>
<name>E2C063_HARSA</name>
<dbReference type="AlphaFoldDB" id="E2C063"/>
<evidence type="ECO:0000313" key="3">
    <source>
        <dbReference type="Proteomes" id="UP000008237"/>
    </source>
</evidence>
<dbReference type="InParanoid" id="E2C063"/>
<gene>
    <name evidence="2" type="ORF">EAI_05741</name>
</gene>
<evidence type="ECO:0000259" key="1">
    <source>
        <dbReference type="Pfam" id="PF06464"/>
    </source>
</evidence>
<evidence type="ECO:0000313" key="2">
    <source>
        <dbReference type="EMBL" id="EFN78673.1"/>
    </source>
</evidence>
<organism evidence="3">
    <name type="scientific">Harpegnathos saltator</name>
    <name type="common">Jerdon's jumping ant</name>
    <dbReference type="NCBI Taxonomy" id="610380"/>
    <lineage>
        <taxon>Eukaryota</taxon>
        <taxon>Metazoa</taxon>
        <taxon>Ecdysozoa</taxon>
        <taxon>Arthropoda</taxon>
        <taxon>Hexapoda</taxon>
        <taxon>Insecta</taxon>
        <taxon>Pterygota</taxon>
        <taxon>Neoptera</taxon>
        <taxon>Endopterygota</taxon>
        <taxon>Hymenoptera</taxon>
        <taxon>Apocrita</taxon>
        <taxon>Aculeata</taxon>
        <taxon>Formicoidea</taxon>
        <taxon>Formicidae</taxon>
        <taxon>Ponerinae</taxon>
        <taxon>Ponerini</taxon>
        <taxon>Harpegnathos</taxon>
    </lineage>
</organism>
<dbReference type="InterPro" id="IPR010506">
    <property type="entry name" value="DMAP1-bd"/>
</dbReference>
<dbReference type="EMBL" id="GL451750">
    <property type="protein sequence ID" value="EFN78673.1"/>
    <property type="molecule type" value="Genomic_DNA"/>
</dbReference>
<protein>
    <recommendedName>
        <fullName evidence="1">DMAP1-binding domain-containing protein</fullName>
    </recommendedName>
</protein>